<dbReference type="GO" id="GO:0030145">
    <property type="term" value="F:manganese ion binding"/>
    <property type="evidence" value="ECO:0007669"/>
    <property type="project" value="InterPro"/>
</dbReference>
<dbReference type="AlphaFoldDB" id="A0A3B0U9W2"/>
<keyword evidence="1 2" id="KW-0378">Hydrolase</keyword>
<name>A0A3B0U9W2_9ZZZZ</name>
<organism evidence="2">
    <name type="scientific">hydrothermal vent metagenome</name>
    <dbReference type="NCBI Taxonomy" id="652676"/>
    <lineage>
        <taxon>unclassified sequences</taxon>
        <taxon>metagenomes</taxon>
        <taxon>ecological metagenomes</taxon>
    </lineage>
</organism>
<dbReference type="SUPFAM" id="SSF89550">
    <property type="entry name" value="PHP domain-like"/>
    <property type="match status" value="1"/>
</dbReference>
<dbReference type="EMBL" id="UOES01000297">
    <property type="protein sequence ID" value="VAW27745.1"/>
    <property type="molecule type" value="Genomic_DNA"/>
</dbReference>
<dbReference type="Pfam" id="PF19567">
    <property type="entry name" value="CpsB_CapC"/>
    <property type="match status" value="1"/>
</dbReference>
<dbReference type="Gene3D" id="3.20.20.140">
    <property type="entry name" value="Metal-dependent hydrolases"/>
    <property type="match status" value="1"/>
</dbReference>
<dbReference type="PIRSF" id="PIRSF016557">
    <property type="entry name" value="Caps_synth_CpsB"/>
    <property type="match status" value="1"/>
</dbReference>
<accession>A0A3B0U9W2</accession>
<evidence type="ECO:0000256" key="1">
    <source>
        <dbReference type="ARBA" id="ARBA00022801"/>
    </source>
</evidence>
<dbReference type="PANTHER" id="PTHR39181">
    <property type="entry name" value="TYROSINE-PROTEIN PHOSPHATASE YWQE"/>
    <property type="match status" value="1"/>
</dbReference>
<dbReference type="GO" id="GO:0004725">
    <property type="term" value="F:protein tyrosine phosphatase activity"/>
    <property type="evidence" value="ECO:0007669"/>
    <property type="project" value="UniProtKB-EC"/>
</dbReference>
<sequence>MFTNWFRSKQRSSISITTDIHSHLLPGLDDGVKTIEESIEVIEHLSSLGFKKLITTPHIMSDYYKNTPEIIKAKLLEVTQAVLNANIPIEIEAAAEYYLDENFYKLVTEGKELLTFGNNYVLFETSFTVEPLILKDVIFKLNSAGYTPVYAHPERYFYLQEKKELLNDLIDQGLLFQLNALSLVGYYSKQVQKMAEELINRNSIAFIGSDTHNMLQANFLQEAYSSKYAHKLNDSTLLNHTV</sequence>
<dbReference type="PANTHER" id="PTHR39181:SF1">
    <property type="entry name" value="TYROSINE-PROTEIN PHOSPHATASE YWQE"/>
    <property type="match status" value="1"/>
</dbReference>
<proteinExistence type="predicted"/>
<protein>
    <submittedName>
        <fullName evidence="2">Capsular polysaccharide synthesis enzyme Cap8C Manganese-dependent protein-tyrosine phosphatase</fullName>
        <ecNumber evidence="2">3.1.3.48</ecNumber>
    </submittedName>
</protein>
<reference evidence="2" key="1">
    <citation type="submission" date="2018-06" db="EMBL/GenBank/DDBJ databases">
        <authorList>
            <person name="Zhirakovskaya E."/>
        </authorList>
    </citation>
    <scope>NUCLEOTIDE SEQUENCE</scope>
</reference>
<gene>
    <name evidence="2" type="ORF">MNBD_BACTEROID06-378</name>
</gene>
<evidence type="ECO:0000313" key="2">
    <source>
        <dbReference type="EMBL" id="VAW27745.1"/>
    </source>
</evidence>
<dbReference type="EC" id="3.1.3.48" evidence="2"/>
<dbReference type="InterPro" id="IPR016667">
    <property type="entry name" value="Caps_polysacc_synth_CpsB/CapC"/>
</dbReference>
<dbReference type="InterPro" id="IPR016195">
    <property type="entry name" value="Pol/histidinol_Pase-like"/>
</dbReference>